<keyword evidence="2" id="KW-1185">Reference proteome</keyword>
<accession>A0A7L8G6F7</accession>
<evidence type="ECO:0000313" key="1">
    <source>
        <dbReference type="EMBL" id="QOE32797.1"/>
    </source>
</evidence>
<sequence>MRSKPILCTAIAAFLLTGCASSMRPSQGSGPSPLVVASCPELAPIPASSDGTAPMGDGVAKLAEVAGLYRECRAAALAGHAP</sequence>
<gene>
    <name evidence="1" type="ORF">CPT_Mano_065</name>
</gene>
<evidence type="ECO:0000313" key="2">
    <source>
        <dbReference type="Proteomes" id="UP000516893"/>
    </source>
</evidence>
<reference evidence="1 2" key="1">
    <citation type="submission" date="2020-07" db="EMBL/GenBank/DDBJ databases">
        <title>Complete genome sequence of Achromobacter sp. phage Mano.</title>
        <authorList>
            <person name="Bartz M.L."/>
            <person name="Yao G.W."/>
            <person name="Le T."/>
            <person name="Gonzalez C."/>
            <person name="Young R."/>
            <person name="Liu M."/>
        </authorList>
    </citation>
    <scope>NUCLEOTIDE SEQUENCE [LARGE SCALE GENOMIC DNA]</scope>
</reference>
<organism evidence="1 2">
    <name type="scientific">Achromobacter phage Mano</name>
    <dbReference type="NCBI Taxonomy" id="2767570"/>
    <lineage>
        <taxon>Viruses</taxon>
        <taxon>Duplodnaviria</taxon>
        <taxon>Heunggongvirae</taxon>
        <taxon>Uroviricota</taxon>
        <taxon>Caudoviricetes</taxon>
        <taxon>Manovirus</taxon>
        <taxon>Manovirus Mano</taxon>
    </lineage>
</organism>
<proteinExistence type="predicted"/>
<dbReference type="EMBL" id="MT708550">
    <property type="protein sequence ID" value="QOE32797.1"/>
    <property type="molecule type" value="Genomic_DNA"/>
</dbReference>
<dbReference type="Proteomes" id="UP000516893">
    <property type="component" value="Segment"/>
</dbReference>
<protein>
    <submittedName>
        <fullName evidence="1">O-spanin</fullName>
    </submittedName>
</protein>
<name>A0A7L8G6F7_9CAUD</name>
<dbReference type="PROSITE" id="PS51257">
    <property type="entry name" value="PROKAR_LIPOPROTEIN"/>
    <property type="match status" value="1"/>
</dbReference>